<evidence type="ECO:0000313" key="7">
    <source>
        <dbReference type="EMBL" id="GAF74087.1"/>
    </source>
</evidence>
<evidence type="ECO:0000256" key="5">
    <source>
        <dbReference type="ARBA" id="ARBA00022970"/>
    </source>
</evidence>
<sequence length="234" mass="25750">MLKINGITTRYGTVEILRDVSLNINEGEIVTLLGANGAGKTTTLNTIIGLVKPIHGNIYLEDMRIDKMKTSEIIKAGISMVMENRGIFPDLNILENLRIGALYEKDEKSINKTLKEVYDLFPILKERENQLAGTLSGGEQGMLSIGRGMMGKPKIMLLDEPSLGLAPMLVDGVFEAIKRINNEGTTILLVEQNAVKALKIASRGYVLQKGQIVIEGPVKELKENEVIKKAYLTI</sequence>
<protein>
    <recommendedName>
        <fullName evidence="6">ABC transporter domain-containing protein</fullName>
    </recommendedName>
</protein>
<evidence type="ECO:0000256" key="3">
    <source>
        <dbReference type="ARBA" id="ARBA00022741"/>
    </source>
</evidence>
<accession>X0SDX2</accession>
<reference evidence="7" key="1">
    <citation type="journal article" date="2014" name="Front. Microbiol.">
        <title>High frequency of phylogenetically diverse reductive dehalogenase-homologous genes in deep subseafloor sedimentary metagenomes.</title>
        <authorList>
            <person name="Kawai M."/>
            <person name="Futagami T."/>
            <person name="Toyoda A."/>
            <person name="Takaki Y."/>
            <person name="Nishi S."/>
            <person name="Hori S."/>
            <person name="Arai W."/>
            <person name="Tsubouchi T."/>
            <person name="Morono Y."/>
            <person name="Uchiyama I."/>
            <person name="Ito T."/>
            <person name="Fujiyama A."/>
            <person name="Inagaki F."/>
            <person name="Takami H."/>
        </authorList>
    </citation>
    <scope>NUCLEOTIDE SEQUENCE</scope>
    <source>
        <strain evidence="7">Expedition CK06-06</strain>
    </source>
</reference>
<dbReference type="PROSITE" id="PS50893">
    <property type="entry name" value="ABC_TRANSPORTER_2"/>
    <property type="match status" value="1"/>
</dbReference>
<evidence type="ECO:0000256" key="4">
    <source>
        <dbReference type="ARBA" id="ARBA00022840"/>
    </source>
</evidence>
<keyword evidence="5" id="KW-0029">Amino-acid transport</keyword>
<dbReference type="CDD" id="cd03224">
    <property type="entry name" value="ABC_TM1139_LivF_branched"/>
    <property type="match status" value="1"/>
</dbReference>
<keyword evidence="2" id="KW-0813">Transport</keyword>
<dbReference type="GO" id="GO:0005524">
    <property type="term" value="F:ATP binding"/>
    <property type="evidence" value="ECO:0007669"/>
    <property type="project" value="UniProtKB-KW"/>
</dbReference>
<dbReference type="InterPro" id="IPR027417">
    <property type="entry name" value="P-loop_NTPase"/>
</dbReference>
<feature type="domain" description="ABC transporter" evidence="6">
    <location>
        <begin position="2"/>
        <end position="234"/>
    </location>
</feature>
<evidence type="ECO:0000256" key="2">
    <source>
        <dbReference type="ARBA" id="ARBA00022448"/>
    </source>
</evidence>
<dbReference type="EMBL" id="BARS01000231">
    <property type="protein sequence ID" value="GAF74087.1"/>
    <property type="molecule type" value="Genomic_DNA"/>
</dbReference>
<organism evidence="7">
    <name type="scientific">marine sediment metagenome</name>
    <dbReference type="NCBI Taxonomy" id="412755"/>
    <lineage>
        <taxon>unclassified sequences</taxon>
        <taxon>metagenomes</taxon>
        <taxon>ecological metagenomes</taxon>
    </lineage>
</organism>
<dbReference type="PANTHER" id="PTHR43820">
    <property type="entry name" value="HIGH-AFFINITY BRANCHED-CHAIN AMINO ACID TRANSPORT ATP-BINDING PROTEIN LIVF"/>
    <property type="match status" value="1"/>
</dbReference>
<dbReference type="SMART" id="SM00382">
    <property type="entry name" value="AAA"/>
    <property type="match status" value="1"/>
</dbReference>
<dbReference type="InterPro" id="IPR003439">
    <property type="entry name" value="ABC_transporter-like_ATP-bd"/>
</dbReference>
<keyword evidence="4" id="KW-0067">ATP-binding</keyword>
<comment type="similarity">
    <text evidence="1">Belongs to the ABC transporter superfamily.</text>
</comment>
<dbReference type="Pfam" id="PF00005">
    <property type="entry name" value="ABC_tran"/>
    <property type="match status" value="1"/>
</dbReference>
<evidence type="ECO:0000259" key="6">
    <source>
        <dbReference type="PROSITE" id="PS50893"/>
    </source>
</evidence>
<proteinExistence type="inferred from homology"/>
<keyword evidence="3" id="KW-0547">Nucleotide-binding</keyword>
<dbReference type="GO" id="GO:0016887">
    <property type="term" value="F:ATP hydrolysis activity"/>
    <property type="evidence" value="ECO:0007669"/>
    <property type="project" value="InterPro"/>
</dbReference>
<evidence type="ECO:0000256" key="1">
    <source>
        <dbReference type="ARBA" id="ARBA00005417"/>
    </source>
</evidence>
<dbReference type="InterPro" id="IPR003593">
    <property type="entry name" value="AAA+_ATPase"/>
</dbReference>
<dbReference type="GO" id="GO:0015658">
    <property type="term" value="F:branched-chain amino acid transmembrane transporter activity"/>
    <property type="evidence" value="ECO:0007669"/>
    <property type="project" value="TreeGrafter"/>
</dbReference>
<dbReference type="AlphaFoldDB" id="X0SDX2"/>
<dbReference type="GO" id="GO:0015807">
    <property type="term" value="P:L-amino acid transport"/>
    <property type="evidence" value="ECO:0007669"/>
    <property type="project" value="TreeGrafter"/>
</dbReference>
<dbReference type="PANTHER" id="PTHR43820:SF4">
    <property type="entry name" value="HIGH-AFFINITY BRANCHED-CHAIN AMINO ACID TRANSPORT ATP-BINDING PROTEIN LIVF"/>
    <property type="match status" value="1"/>
</dbReference>
<dbReference type="InterPro" id="IPR052156">
    <property type="entry name" value="BCAA_Transport_ATP-bd_LivF"/>
</dbReference>
<gene>
    <name evidence="7" type="ORF">S01H1_00631</name>
</gene>
<comment type="caution">
    <text evidence="7">The sequence shown here is derived from an EMBL/GenBank/DDBJ whole genome shotgun (WGS) entry which is preliminary data.</text>
</comment>
<dbReference type="Gene3D" id="3.40.50.300">
    <property type="entry name" value="P-loop containing nucleotide triphosphate hydrolases"/>
    <property type="match status" value="1"/>
</dbReference>
<dbReference type="SUPFAM" id="SSF52540">
    <property type="entry name" value="P-loop containing nucleoside triphosphate hydrolases"/>
    <property type="match status" value="1"/>
</dbReference>
<name>X0SDX2_9ZZZZ</name>